<organism evidence="9 10">
    <name type="scientific">Lipomyces starkeyi NRRL Y-11557</name>
    <dbReference type="NCBI Taxonomy" id="675824"/>
    <lineage>
        <taxon>Eukaryota</taxon>
        <taxon>Fungi</taxon>
        <taxon>Dikarya</taxon>
        <taxon>Ascomycota</taxon>
        <taxon>Saccharomycotina</taxon>
        <taxon>Lipomycetes</taxon>
        <taxon>Lipomycetales</taxon>
        <taxon>Lipomycetaceae</taxon>
        <taxon>Lipomyces</taxon>
    </lineage>
</organism>
<accession>A0A1E3Q4B7</accession>
<dbReference type="GO" id="GO:0010142">
    <property type="term" value="P:farnesyl diphosphate biosynthetic process, mevalonate pathway"/>
    <property type="evidence" value="ECO:0007669"/>
    <property type="project" value="EnsemblFungi"/>
</dbReference>
<dbReference type="STRING" id="675824.A0A1E3Q4B7"/>
<dbReference type="CDD" id="cd00685">
    <property type="entry name" value="Trans_IPPS_HT"/>
    <property type="match status" value="1"/>
</dbReference>
<dbReference type="Gene3D" id="1.10.600.10">
    <property type="entry name" value="Farnesyl Diphosphate Synthase"/>
    <property type="match status" value="1"/>
</dbReference>
<dbReference type="AlphaFoldDB" id="A0A1E3Q4B7"/>
<dbReference type="SUPFAM" id="SSF48576">
    <property type="entry name" value="Terpenoid synthases"/>
    <property type="match status" value="1"/>
</dbReference>
<dbReference type="PANTHER" id="PTHR12001:SF69">
    <property type="entry name" value="ALL TRANS-POLYPRENYL-DIPHOSPHATE SYNTHASE PDSS1"/>
    <property type="match status" value="1"/>
</dbReference>
<evidence type="ECO:0000256" key="6">
    <source>
        <dbReference type="ARBA" id="ARBA00023229"/>
    </source>
</evidence>
<dbReference type="GO" id="GO:0046872">
    <property type="term" value="F:metal ion binding"/>
    <property type="evidence" value="ECO:0007669"/>
    <property type="project" value="UniProtKB-KW"/>
</dbReference>
<dbReference type="OrthoDB" id="9927103at2759"/>
<evidence type="ECO:0000313" key="9">
    <source>
        <dbReference type="EMBL" id="ODQ72491.1"/>
    </source>
</evidence>
<dbReference type="PANTHER" id="PTHR12001">
    <property type="entry name" value="GERANYLGERANYL PYROPHOSPHATE SYNTHASE"/>
    <property type="match status" value="1"/>
</dbReference>
<dbReference type="GO" id="GO:0000010">
    <property type="term" value="F:heptaprenyl diphosphate synthase activity"/>
    <property type="evidence" value="ECO:0007669"/>
    <property type="project" value="EnsemblFungi"/>
</dbReference>
<evidence type="ECO:0000256" key="8">
    <source>
        <dbReference type="SAM" id="MobiDB-lite"/>
    </source>
</evidence>
<dbReference type="PROSITE" id="PS00444">
    <property type="entry name" value="POLYPRENYL_SYNTHASE_2"/>
    <property type="match status" value="1"/>
</dbReference>
<proteinExistence type="inferred from homology"/>
<gene>
    <name evidence="9" type="ORF">LIPSTDRAFT_3884</name>
</gene>
<sequence>MSRWVPSTRMGCSGLSRHAVRNCRRTTRVRGPATISVTGYSSGVRNWSSSRPDSATRPTKATDESGSSRIQEPSSSVASLLGTVFSAPARVASAASEAFARSTGAERSGISGSKAFSDPLSCVAAEMTNLTNNIRNLLGSAHPNLDTAAKYYVQSQGKHIRPLLVLLMSQAVLGAPKSDSYEQKYNVDESISPLDILRDFNPANIMSTIATTVSQSPTTTTKLQTVEEETGILPSQRRLAEITEMIHAASLLHDDVIDDAELRRGSLSGNSAFGNKMAILAGDFLLGRASVALARLRNAEVTELISTVIANLVEGEVMQLKNTAPEDAVTGVATPATFDYYLEKTYLKTASLISKSCRSAAVLAGAREDIVDSAYQYGRNLGMAFQLVDDLLDYTVTESDLGKPAGADLQLGLATAPALFAWKQHPELGPMIRRKFSQPGDVEKSRQLVTESDGVEKTRQLAKDYCDQARDAIADFPDSTAKVALIDMTVTVLNRNK</sequence>
<evidence type="ECO:0000313" key="10">
    <source>
        <dbReference type="Proteomes" id="UP000094385"/>
    </source>
</evidence>
<dbReference type="PROSITE" id="PS00723">
    <property type="entry name" value="POLYPRENYL_SYNTHASE_1"/>
    <property type="match status" value="1"/>
</dbReference>
<evidence type="ECO:0000256" key="5">
    <source>
        <dbReference type="ARBA" id="ARBA00022842"/>
    </source>
</evidence>
<evidence type="ECO:0000256" key="2">
    <source>
        <dbReference type="ARBA" id="ARBA00006706"/>
    </source>
</evidence>
<keyword evidence="10" id="KW-1185">Reference proteome</keyword>
<dbReference type="GO" id="GO:0097269">
    <property type="term" value="F:all-trans-decaprenyl-diphosphate synthase activity"/>
    <property type="evidence" value="ECO:0007669"/>
    <property type="project" value="EnsemblFungi"/>
</dbReference>
<dbReference type="GO" id="GO:0032478">
    <property type="term" value="C:heterotetrameric polyprenyl diphosphate synthase complex"/>
    <property type="evidence" value="ECO:0007669"/>
    <property type="project" value="EnsemblFungi"/>
</dbReference>
<dbReference type="GO" id="GO:0006744">
    <property type="term" value="P:ubiquinone biosynthetic process"/>
    <property type="evidence" value="ECO:0007669"/>
    <property type="project" value="EnsemblFungi"/>
</dbReference>
<comment type="cofactor">
    <cofactor evidence="1">
        <name>Mg(2+)</name>
        <dbReference type="ChEBI" id="CHEBI:18420"/>
    </cofactor>
</comment>
<dbReference type="Proteomes" id="UP000094385">
    <property type="component" value="Unassembled WGS sequence"/>
</dbReference>
<evidence type="ECO:0000256" key="3">
    <source>
        <dbReference type="ARBA" id="ARBA00022679"/>
    </source>
</evidence>
<dbReference type="GO" id="GO:0031314">
    <property type="term" value="C:extrinsic component of mitochondrial inner membrane"/>
    <property type="evidence" value="ECO:0007669"/>
    <property type="project" value="EnsemblFungi"/>
</dbReference>
<evidence type="ECO:0000256" key="7">
    <source>
        <dbReference type="RuleBase" id="RU004466"/>
    </source>
</evidence>
<keyword evidence="3 7" id="KW-0808">Transferase</keyword>
<dbReference type="SFLD" id="SFLDS00005">
    <property type="entry name" value="Isoprenoid_Synthase_Type_I"/>
    <property type="match status" value="1"/>
</dbReference>
<keyword evidence="4" id="KW-0479">Metal-binding</keyword>
<keyword evidence="5" id="KW-0460">Magnesium</keyword>
<evidence type="ECO:0000256" key="4">
    <source>
        <dbReference type="ARBA" id="ARBA00022723"/>
    </source>
</evidence>
<feature type="region of interest" description="Disordered" evidence="8">
    <location>
        <begin position="40"/>
        <end position="74"/>
    </location>
</feature>
<dbReference type="EMBL" id="KV454295">
    <property type="protein sequence ID" value="ODQ72491.1"/>
    <property type="molecule type" value="Genomic_DNA"/>
</dbReference>
<reference evidence="9 10" key="1">
    <citation type="journal article" date="2016" name="Proc. Natl. Acad. Sci. U.S.A.">
        <title>Comparative genomics of biotechnologically important yeasts.</title>
        <authorList>
            <person name="Riley R."/>
            <person name="Haridas S."/>
            <person name="Wolfe K.H."/>
            <person name="Lopes M.R."/>
            <person name="Hittinger C.T."/>
            <person name="Goeker M."/>
            <person name="Salamov A.A."/>
            <person name="Wisecaver J.H."/>
            <person name="Long T.M."/>
            <person name="Calvey C.H."/>
            <person name="Aerts A.L."/>
            <person name="Barry K.W."/>
            <person name="Choi C."/>
            <person name="Clum A."/>
            <person name="Coughlan A.Y."/>
            <person name="Deshpande S."/>
            <person name="Douglass A.P."/>
            <person name="Hanson S.J."/>
            <person name="Klenk H.-P."/>
            <person name="LaButti K.M."/>
            <person name="Lapidus A."/>
            <person name="Lindquist E.A."/>
            <person name="Lipzen A.M."/>
            <person name="Meier-Kolthoff J.P."/>
            <person name="Ohm R.A."/>
            <person name="Otillar R.P."/>
            <person name="Pangilinan J.L."/>
            <person name="Peng Y."/>
            <person name="Rokas A."/>
            <person name="Rosa C.A."/>
            <person name="Scheuner C."/>
            <person name="Sibirny A.A."/>
            <person name="Slot J.C."/>
            <person name="Stielow J.B."/>
            <person name="Sun H."/>
            <person name="Kurtzman C.P."/>
            <person name="Blackwell M."/>
            <person name="Grigoriev I.V."/>
            <person name="Jeffries T.W."/>
        </authorList>
    </citation>
    <scope>NUCLEOTIDE SEQUENCE [LARGE SCALE GENOMIC DNA]</scope>
    <source>
        <strain evidence="9 10">NRRL Y-11557</strain>
    </source>
</reference>
<dbReference type="InterPro" id="IPR008949">
    <property type="entry name" value="Isoprenoid_synthase_dom_sf"/>
</dbReference>
<name>A0A1E3Q4B7_LIPST</name>
<dbReference type="Pfam" id="PF00348">
    <property type="entry name" value="polyprenyl_synt"/>
    <property type="match status" value="1"/>
</dbReference>
<protein>
    <recommendedName>
        <fullName evidence="11">Hexaprenyl pyrophosphate synthase, mitochondrial</fullName>
    </recommendedName>
</protein>
<dbReference type="InterPro" id="IPR033749">
    <property type="entry name" value="Polyprenyl_synt_CS"/>
</dbReference>
<evidence type="ECO:0008006" key="11">
    <source>
        <dbReference type="Google" id="ProtNLM"/>
    </source>
</evidence>
<dbReference type="InterPro" id="IPR000092">
    <property type="entry name" value="Polyprenyl_synt"/>
</dbReference>
<comment type="similarity">
    <text evidence="2 7">Belongs to the FPP/GGPP synthase family.</text>
</comment>
<keyword evidence="6" id="KW-0414">Isoprene biosynthesis</keyword>
<evidence type="ECO:0000256" key="1">
    <source>
        <dbReference type="ARBA" id="ARBA00001946"/>
    </source>
</evidence>